<protein>
    <submittedName>
        <fullName evidence="1">Uncharacterized protein</fullName>
    </submittedName>
</protein>
<dbReference type="AlphaFoldDB" id="A0AAD8ME85"/>
<accession>A0AAD8ME85</accession>
<proteinExistence type="predicted"/>
<keyword evidence="2" id="KW-1185">Reference proteome</keyword>
<dbReference type="EMBL" id="JAUIZM010000008">
    <property type="protein sequence ID" value="KAK1369677.1"/>
    <property type="molecule type" value="Genomic_DNA"/>
</dbReference>
<reference evidence="1" key="1">
    <citation type="submission" date="2023-02" db="EMBL/GenBank/DDBJ databases">
        <title>Genome of toxic invasive species Heracleum sosnowskyi carries increased number of genes despite the absence of recent whole-genome duplications.</title>
        <authorList>
            <person name="Schelkunov M."/>
            <person name="Shtratnikova V."/>
            <person name="Makarenko M."/>
            <person name="Klepikova A."/>
            <person name="Omelchenko D."/>
            <person name="Novikova G."/>
            <person name="Obukhova E."/>
            <person name="Bogdanov V."/>
            <person name="Penin A."/>
            <person name="Logacheva M."/>
        </authorList>
    </citation>
    <scope>NUCLEOTIDE SEQUENCE</scope>
    <source>
        <strain evidence="1">Hsosn_3</strain>
        <tissue evidence="1">Leaf</tissue>
    </source>
</reference>
<reference evidence="1" key="2">
    <citation type="submission" date="2023-05" db="EMBL/GenBank/DDBJ databases">
        <authorList>
            <person name="Schelkunov M.I."/>
        </authorList>
    </citation>
    <scope>NUCLEOTIDE SEQUENCE</scope>
    <source>
        <strain evidence="1">Hsosn_3</strain>
        <tissue evidence="1">Leaf</tissue>
    </source>
</reference>
<comment type="caution">
    <text evidence="1">The sequence shown here is derived from an EMBL/GenBank/DDBJ whole genome shotgun (WGS) entry which is preliminary data.</text>
</comment>
<sequence length="196" mass="22569">MRRRDSSSLLPLDLEIERTVKQIRKQVREARTQFGTMGDNVNEVPAARRLRMVSQFEVLNKKLESLSVDRHQPVHPVQQVQNVHVFYDTCGEGHPTQQCPLIYHDASQSNTVNYVGNSSNQGNNTYSNTYNPGWRNHPNFAWNNNASSNMPYKSNAPLGFQQQPRSQEIEKKTTTEDLLLQYMQKTDDVIQSQVHL</sequence>
<evidence type="ECO:0000313" key="2">
    <source>
        <dbReference type="Proteomes" id="UP001237642"/>
    </source>
</evidence>
<evidence type="ECO:0000313" key="1">
    <source>
        <dbReference type="EMBL" id="KAK1369677.1"/>
    </source>
</evidence>
<gene>
    <name evidence="1" type="ORF">POM88_035769</name>
</gene>
<dbReference type="Proteomes" id="UP001237642">
    <property type="component" value="Unassembled WGS sequence"/>
</dbReference>
<name>A0AAD8ME85_9APIA</name>
<organism evidence="1 2">
    <name type="scientific">Heracleum sosnowskyi</name>
    <dbReference type="NCBI Taxonomy" id="360622"/>
    <lineage>
        <taxon>Eukaryota</taxon>
        <taxon>Viridiplantae</taxon>
        <taxon>Streptophyta</taxon>
        <taxon>Embryophyta</taxon>
        <taxon>Tracheophyta</taxon>
        <taxon>Spermatophyta</taxon>
        <taxon>Magnoliopsida</taxon>
        <taxon>eudicotyledons</taxon>
        <taxon>Gunneridae</taxon>
        <taxon>Pentapetalae</taxon>
        <taxon>asterids</taxon>
        <taxon>campanulids</taxon>
        <taxon>Apiales</taxon>
        <taxon>Apiaceae</taxon>
        <taxon>Apioideae</taxon>
        <taxon>apioid superclade</taxon>
        <taxon>Tordylieae</taxon>
        <taxon>Tordyliinae</taxon>
        <taxon>Heracleum</taxon>
    </lineage>
</organism>